<dbReference type="GO" id="GO:0016887">
    <property type="term" value="F:ATP hydrolysis activity"/>
    <property type="evidence" value="ECO:0007669"/>
    <property type="project" value="InterPro"/>
</dbReference>
<feature type="region of interest" description="Disordered" evidence="1">
    <location>
        <begin position="477"/>
        <end position="497"/>
    </location>
</feature>
<organism evidence="3 4">
    <name type="scientific">Dreissena polymorpha</name>
    <name type="common">Zebra mussel</name>
    <name type="synonym">Mytilus polymorpha</name>
    <dbReference type="NCBI Taxonomy" id="45954"/>
    <lineage>
        <taxon>Eukaryota</taxon>
        <taxon>Metazoa</taxon>
        <taxon>Spiralia</taxon>
        <taxon>Lophotrochozoa</taxon>
        <taxon>Mollusca</taxon>
        <taxon>Bivalvia</taxon>
        <taxon>Autobranchia</taxon>
        <taxon>Heteroconchia</taxon>
        <taxon>Euheterodonta</taxon>
        <taxon>Imparidentia</taxon>
        <taxon>Neoheterodontei</taxon>
        <taxon>Myida</taxon>
        <taxon>Dreissenoidea</taxon>
        <taxon>Dreissenidae</taxon>
        <taxon>Dreissena</taxon>
    </lineage>
</organism>
<protein>
    <recommendedName>
        <fullName evidence="2">ATPase AAA-type core domain-containing protein</fullName>
    </recommendedName>
</protein>
<dbReference type="CDD" id="cd00267">
    <property type="entry name" value="ABC_ATPase"/>
    <property type="match status" value="1"/>
</dbReference>
<proteinExistence type="predicted"/>
<dbReference type="AlphaFoldDB" id="A0A9D4QTG7"/>
<gene>
    <name evidence="3" type="ORF">DPMN_116507</name>
</gene>
<accession>A0A9D4QTG7</accession>
<dbReference type="GO" id="GO:0005524">
    <property type="term" value="F:ATP binding"/>
    <property type="evidence" value="ECO:0007669"/>
    <property type="project" value="InterPro"/>
</dbReference>
<keyword evidence="4" id="KW-1185">Reference proteome</keyword>
<comment type="caution">
    <text evidence="3">The sequence shown here is derived from an EMBL/GenBank/DDBJ whole genome shotgun (WGS) entry which is preliminary data.</text>
</comment>
<evidence type="ECO:0000259" key="2">
    <source>
        <dbReference type="Pfam" id="PF13304"/>
    </source>
</evidence>
<dbReference type="EMBL" id="JAIWYP010000004">
    <property type="protein sequence ID" value="KAH3843001.1"/>
    <property type="molecule type" value="Genomic_DNA"/>
</dbReference>
<reference evidence="3" key="1">
    <citation type="journal article" date="2019" name="bioRxiv">
        <title>The Genome of the Zebra Mussel, Dreissena polymorpha: A Resource for Invasive Species Research.</title>
        <authorList>
            <person name="McCartney M.A."/>
            <person name="Auch B."/>
            <person name="Kono T."/>
            <person name="Mallez S."/>
            <person name="Zhang Y."/>
            <person name="Obille A."/>
            <person name="Becker A."/>
            <person name="Abrahante J.E."/>
            <person name="Garbe J."/>
            <person name="Badalamenti J.P."/>
            <person name="Herman A."/>
            <person name="Mangelson H."/>
            <person name="Liachko I."/>
            <person name="Sullivan S."/>
            <person name="Sone E.D."/>
            <person name="Koren S."/>
            <person name="Silverstein K.A.T."/>
            <person name="Beckman K.B."/>
            <person name="Gohl D.M."/>
        </authorList>
    </citation>
    <scope>NUCLEOTIDE SEQUENCE</scope>
    <source>
        <strain evidence="3">Duluth1</strain>
        <tissue evidence="3">Whole animal</tissue>
    </source>
</reference>
<evidence type="ECO:0000313" key="3">
    <source>
        <dbReference type="EMBL" id="KAH3843001.1"/>
    </source>
</evidence>
<dbReference type="SUPFAM" id="SSF52540">
    <property type="entry name" value="P-loop containing nucleoside triphosphate hydrolases"/>
    <property type="match status" value="1"/>
</dbReference>
<name>A0A9D4QTG7_DREPO</name>
<dbReference type="Pfam" id="PF13304">
    <property type="entry name" value="AAA_21"/>
    <property type="match status" value="1"/>
</dbReference>
<sequence>MISGTLCIPTNKAVQKVDPCGTKYKPLETNSLDYYQFAIEHEEKKVIRVYVDFLKLPTTNESKAGIQTHQVTLNDSEGKVLKDLSASNVVSLLMHILNYENISIERDHKSSTHCQMLLMEFSTKLVFTFPLRSIGPLQWSESHRIKGEERAKNYKKAEKRCEIIKTFLTDENNAKFDKEKEKRIFQMITSMSDEYKYNFTLDEGQDGILVNQDNFTLLKTPEGILEAKYVSILLSGKCYKTILLEEPDRGMHPQFVKRMTQAIKQEVETKGTMVLLTTHNTAFLTPSTLSNCYQFSRVSNACTVIAVRKIVHNKLKRLRLFANDLPTIFFAKRVLFCEGDSDWLFLTEMEMLLLSSEDNNSVYKENKFLANHQKEIQNKLCKLTISKLNGKMNTDECRKICESICLPCRFLLDNDAREEQEKKSKNLKTIKPNKVQSIPHLGHTEMEVEMSSDAQGSITEQNADFKPDVMSLDIASDEQETNEPQNQYDTPSTSDQSSDCFFWSDGTIEDMVNIISEVYDTKNADESTIPTTKKRRLSPNKNRNKLFLNKRTTINDVKHCVETLLKRCNSEDDLGRFITFLLEFD</sequence>
<dbReference type="InterPro" id="IPR027417">
    <property type="entry name" value="P-loop_NTPase"/>
</dbReference>
<reference evidence="3" key="2">
    <citation type="submission" date="2020-11" db="EMBL/GenBank/DDBJ databases">
        <authorList>
            <person name="McCartney M.A."/>
            <person name="Auch B."/>
            <person name="Kono T."/>
            <person name="Mallez S."/>
            <person name="Becker A."/>
            <person name="Gohl D.M."/>
            <person name="Silverstein K.A.T."/>
            <person name="Koren S."/>
            <person name="Bechman K.B."/>
            <person name="Herman A."/>
            <person name="Abrahante J.E."/>
            <person name="Garbe J."/>
        </authorList>
    </citation>
    <scope>NUCLEOTIDE SEQUENCE</scope>
    <source>
        <strain evidence="3">Duluth1</strain>
        <tissue evidence="3">Whole animal</tissue>
    </source>
</reference>
<dbReference type="Proteomes" id="UP000828390">
    <property type="component" value="Unassembled WGS sequence"/>
</dbReference>
<feature type="domain" description="ATPase AAA-type core" evidence="2">
    <location>
        <begin position="190"/>
        <end position="284"/>
    </location>
</feature>
<feature type="compositionally biased region" description="Polar residues" evidence="1">
    <location>
        <begin position="482"/>
        <end position="497"/>
    </location>
</feature>
<dbReference type="InterPro" id="IPR003959">
    <property type="entry name" value="ATPase_AAA_core"/>
</dbReference>
<evidence type="ECO:0000313" key="4">
    <source>
        <dbReference type="Proteomes" id="UP000828390"/>
    </source>
</evidence>
<evidence type="ECO:0000256" key="1">
    <source>
        <dbReference type="SAM" id="MobiDB-lite"/>
    </source>
</evidence>
<dbReference type="Gene3D" id="3.40.50.300">
    <property type="entry name" value="P-loop containing nucleotide triphosphate hydrolases"/>
    <property type="match status" value="1"/>
</dbReference>